<dbReference type="EMBL" id="JBHUME010000004">
    <property type="protein sequence ID" value="MFD2611585.1"/>
    <property type="molecule type" value="Genomic_DNA"/>
</dbReference>
<dbReference type="RefSeq" id="WP_377600395.1">
    <property type="nucleotide sequence ID" value="NZ_JBHUME010000004.1"/>
</dbReference>
<evidence type="ECO:0000313" key="2">
    <source>
        <dbReference type="Proteomes" id="UP001597541"/>
    </source>
</evidence>
<keyword evidence="2" id="KW-1185">Reference proteome</keyword>
<proteinExistence type="predicted"/>
<protein>
    <submittedName>
        <fullName evidence="1">Pentapeptide repeat-containing protein</fullName>
    </submittedName>
</protein>
<dbReference type="InterPro" id="IPR001646">
    <property type="entry name" value="5peptide_repeat"/>
</dbReference>
<name>A0ABW5PAV0_9BACL</name>
<accession>A0ABW5PAV0</accession>
<evidence type="ECO:0000313" key="1">
    <source>
        <dbReference type="EMBL" id="MFD2611585.1"/>
    </source>
</evidence>
<dbReference type="Gene3D" id="2.160.20.80">
    <property type="entry name" value="E3 ubiquitin-protein ligase SopA"/>
    <property type="match status" value="1"/>
</dbReference>
<dbReference type="Pfam" id="PF00805">
    <property type="entry name" value="Pentapeptide"/>
    <property type="match status" value="2"/>
</dbReference>
<gene>
    <name evidence="1" type="ORF">ACFSUF_04020</name>
</gene>
<dbReference type="SUPFAM" id="SSF141571">
    <property type="entry name" value="Pentapeptide repeat-like"/>
    <property type="match status" value="1"/>
</dbReference>
<reference evidence="2" key="1">
    <citation type="journal article" date="2019" name="Int. J. Syst. Evol. Microbiol.">
        <title>The Global Catalogue of Microorganisms (GCM) 10K type strain sequencing project: providing services to taxonomists for standard genome sequencing and annotation.</title>
        <authorList>
            <consortium name="The Broad Institute Genomics Platform"/>
            <consortium name="The Broad Institute Genome Sequencing Center for Infectious Disease"/>
            <person name="Wu L."/>
            <person name="Ma J."/>
        </authorList>
    </citation>
    <scope>NUCLEOTIDE SEQUENCE [LARGE SCALE GENOMIC DNA]</scope>
    <source>
        <strain evidence="2">KCTC 3950</strain>
    </source>
</reference>
<dbReference type="Proteomes" id="UP001597541">
    <property type="component" value="Unassembled WGS sequence"/>
</dbReference>
<dbReference type="InterPro" id="IPR051082">
    <property type="entry name" value="Pentapeptide-BTB/POZ_domain"/>
</dbReference>
<dbReference type="PANTHER" id="PTHR14136">
    <property type="entry name" value="BTB_POZ DOMAIN-CONTAINING PROTEIN KCTD9"/>
    <property type="match status" value="1"/>
</dbReference>
<dbReference type="PANTHER" id="PTHR14136:SF17">
    <property type="entry name" value="BTB_POZ DOMAIN-CONTAINING PROTEIN KCTD9"/>
    <property type="match status" value="1"/>
</dbReference>
<comment type="caution">
    <text evidence="1">The sequence shown here is derived from an EMBL/GenBank/DDBJ whole genome shotgun (WGS) entry which is preliminary data.</text>
</comment>
<sequence>MDNTGNIRVDVEVKRAIHFNKGDNQMSLKVEPLDLQRADISGSKWQEVRAEELDIDNVSLAKTKINNVNMSDMSLNDVNMGRINISNANLSGLGIQHANFSHAVIDHVHLFGTEFHNVVLPQEGDGNYNSEGQYKPVSFHNCNLSNGQFNNCDLSNVELNACNISGLKINGILITDLLHNK</sequence>
<organism evidence="1 2">
    <name type="scientific">Paenibacillus gansuensis</name>
    <dbReference type="NCBI Taxonomy" id="306542"/>
    <lineage>
        <taxon>Bacteria</taxon>
        <taxon>Bacillati</taxon>
        <taxon>Bacillota</taxon>
        <taxon>Bacilli</taxon>
        <taxon>Bacillales</taxon>
        <taxon>Paenibacillaceae</taxon>
        <taxon>Paenibacillus</taxon>
    </lineage>
</organism>